<feature type="transmembrane region" description="Helical" evidence="1">
    <location>
        <begin position="65"/>
        <end position="84"/>
    </location>
</feature>
<dbReference type="EMBL" id="CP011026">
    <property type="protein sequence ID" value="ATC88853.1"/>
    <property type="molecule type" value="Genomic_DNA"/>
</dbReference>
<evidence type="ECO:0000313" key="2">
    <source>
        <dbReference type="EMBL" id="ATC88853.1"/>
    </source>
</evidence>
<dbReference type="RefSeq" id="WP_010552993.1">
    <property type="nucleotide sequence ID" value="NZ_CP011026.1"/>
</dbReference>
<organism evidence="2 3">
    <name type="scientific">Pseudoalteromonas arctica A 37-1-2</name>
    <dbReference type="NCBI Taxonomy" id="1117313"/>
    <lineage>
        <taxon>Bacteria</taxon>
        <taxon>Pseudomonadati</taxon>
        <taxon>Pseudomonadota</taxon>
        <taxon>Gammaproteobacteria</taxon>
        <taxon>Alteromonadales</taxon>
        <taxon>Pseudoalteromonadaceae</taxon>
        <taxon>Pseudoalteromonas</taxon>
    </lineage>
</organism>
<reference evidence="2 3" key="1">
    <citation type="journal article" date="2012" name="J. Bacteriol.">
        <title>Genome sequences of type strains of seven species of the marine bacterium Pseudoalteromonas.</title>
        <authorList>
            <person name="Xie B.B."/>
            <person name="Shu Y.L."/>
            <person name="Qin Q.L."/>
            <person name="Rong J.C."/>
            <person name="Zhang X.Y."/>
            <person name="Chen X.L."/>
            <person name="Shi M."/>
            <person name="He H.L."/>
            <person name="Zhou B.C."/>
            <person name="Zhang Y.Z."/>
        </authorList>
    </citation>
    <scope>NUCLEOTIDE SEQUENCE [LARGE SCALE GENOMIC DNA]</scope>
    <source>
        <strain evidence="2 3">A 37-1-2</strain>
    </source>
</reference>
<dbReference type="OrthoDB" id="6293302at2"/>
<keyword evidence="1" id="KW-0812">Transmembrane</keyword>
<proteinExistence type="predicted"/>
<protein>
    <recommendedName>
        <fullName evidence="4">MetJ regulator of methionine regulon</fullName>
    </recommendedName>
</protein>
<name>A0A290S9V8_9GAMM</name>
<feature type="transmembrane region" description="Helical" evidence="1">
    <location>
        <begin position="36"/>
        <end position="53"/>
    </location>
</feature>
<dbReference type="Proteomes" id="UP000016505">
    <property type="component" value="Chromosome II"/>
</dbReference>
<evidence type="ECO:0000256" key="1">
    <source>
        <dbReference type="SAM" id="Phobius"/>
    </source>
</evidence>
<sequence>MENFKIAVLIAGSLFIIFGYLRFITDDSGNVNLNNYRFTGGILLVISGMVDGTRDLVKRLRSKNSLSAITIYLGILLFYIGFSIQ</sequence>
<evidence type="ECO:0000313" key="3">
    <source>
        <dbReference type="Proteomes" id="UP000016505"/>
    </source>
</evidence>
<dbReference type="KEGG" id="part:PARC_b0680"/>
<keyword evidence="1" id="KW-1133">Transmembrane helix</keyword>
<accession>A0A290S9V8</accession>
<evidence type="ECO:0008006" key="4">
    <source>
        <dbReference type="Google" id="ProtNLM"/>
    </source>
</evidence>
<gene>
    <name evidence="2" type="ORF">PARC_b0680</name>
</gene>
<feature type="transmembrane region" description="Helical" evidence="1">
    <location>
        <begin position="7"/>
        <end position="24"/>
    </location>
</feature>
<keyword evidence="1" id="KW-0472">Membrane</keyword>
<dbReference type="AlphaFoldDB" id="A0A290S9V8"/>